<reference evidence="14" key="1">
    <citation type="submission" date="2025-08" db="UniProtKB">
        <authorList>
            <consortium name="RefSeq"/>
        </authorList>
    </citation>
    <scope>IDENTIFICATION</scope>
</reference>
<dbReference type="InterPro" id="IPR043136">
    <property type="entry name" value="B30.2/SPRY_sf"/>
</dbReference>
<dbReference type="Pfam" id="PF13765">
    <property type="entry name" value="PRY"/>
    <property type="match status" value="1"/>
</dbReference>
<dbReference type="Gene3D" id="2.60.120.920">
    <property type="match status" value="1"/>
</dbReference>
<comment type="similarity">
    <text evidence="2">Belongs to the TRIM/RBCC family.</text>
</comment>
<dbReference type="InParanoid" id="A0A6P7XRY2"/>
<evidence type="ECO:0000256" key="2">
    <source>
        <dbReference type="ARBA" id="ARBA00008518"/>
    </source>
</evidence>
<dbReference type="Gene3D" id="3.30.40.10">
    <property type="entry name" value="Zinc/RING finger domain, C3HC4 (zinc finger)"/>
    <property type="match status" value="1"/>
</dbReference>
<keyword evidence="7" id="KW-0833">Ubl conjugation pathway</keyword>
<evidence type="ECO:0000259" key="12">
    <source>
        <dbReference type="PROSITE" id="PS50188"/>
    </source>
</evidence>
<dbReference type="Proteomes" id="UP000515156">
    <property type="component" value="Chromosome 3"/>
</dbReference>
<dbReference type="GeneID" id="115466389"/>
<evidence type="ECO:0000256" key="8">
    <source>
        <dbReference type="ARBA" id="ARBA00022833"/>
    </source>
</evidence>
<accession>A0A6P7XRY2</accession>
<dbReference type="InterPro" id="IPR001841">
    <property type="entry name" value="Znf_RING"/>
</dbReference>
<dbReference type="Pfam" id="PF00622">
    <property type="entry name" value="SPRY"/>
    <property type="match status" value="1"/>
</dbReference>
<dbReference type="PRINTS" id="PR01407">
    <property type="entry name" value="BUTYPHLNCDUF"/>
</dbReference>
<evidence type="ECO:0000256" key="5">
    <source>
        <dbReference type="ARBA" id="ARBA00022723"/>
    </source>
</evidence>
<dbReference type="SUPFAM" id="SSF49899">
    <property type="entry name" value="Concanavalin A-like lectins/glucanases"/>
    <property type="match status" value="1"/>
</dbReference>
<evidence type="ECO:0000256" key="9">
    <source>
        <dbReference type="PROSITE-ProRule" id="PRU00175"/>
    </source>
</evidence>
<dbReference type="PANTHER" id="PTHR24103">
    <property type="entry name" value="E3 UBIQUITIN-PROTEIN LIGASE TRIM"/>
    <property type="match status" value="1"/>
</dbReference>
<evidence type="ECO:0000313" key="14">
    <source>
        <dbReference type="RefSeq" id="XP_030053440.1"/>
    </source>
</evidence>
<keyword evidence="10" id="KW-0175">Coiled coil</keyword>
<feature type="domain" description="RING-type" evidence="11">
    <location>
        <begin position="16"/>
        <end position="57"/>
    </location>
</feature>
<protein>
    <submittedName>
        <fullName evidence="14">E3 ubiquitin-protein ligase TRIM39-like isoform X1</fullName>
    </submittedName>
</protein>
<dbReference type="PROSITE" id="PS50188">
    <property type="entry name" value="B302_SPRY"/>
    <property type="match status" value="1"/>
</dbReference>
<feature type="domain" description="B30.2/SPRY" evidence="12">
    <location>
        <begin position="211"/>
        <end position="403"/>
    </location>
</feature>
<keyword evidence="4" id="KW-0808">Transferase</keyword>
<dbReference type="SMART" id="SM00449">
    <property type="entry name" value="SPRY"/>
    <property type="match status" value="1"/>
</dbReference>
<gene>
    <name evidence="14" type="primary">LOC115466389</name>
</gene>
<name>A0A6P7XRY2_9AMPH</name>
<proteinExistence type="inferred from homology"/>
<dbReference type="InterPro" id="IPR013320">
    <property type="entry name" value="ConA-like_dom_sf"/>
</dbReference>
<dbReference type="SUPFAM" id="SSF57850">
    <property type="entry name" value="RING/U-box"/>
    <property type="match status" value="1"/>
</dbReference>
<dbReference type="SMART" id="SM00589">
    <property type="entry name" value="PRY"/>
    <property type="match status" value="1"/>
</dbReference>
<dbReference type="FunFam" id="2.60.120.920:FF:000004">
    <property type="entry name" value="Butyrophilin subfamily 1 member A1"/>
    <property type="match status" value="1"/>
</dbReference>
<dbReference type="InterPro" id="IPR050143">
    <property type="entry name" value="TRIM/RBCC"/>
</dbReference>
<dbReference type="InterPro" id="IPR001870">
    <property type="entry name" value="B30.2/SPRY"/>
</dbReference>
<sequence>MAAENHDKELRKQSCCSICLEPVTDLLLLECGDSFCRPCITRSWEASNTNFPCPQCSESGSSRETLKMHLETLRKQLEDLIKFKSNEEKKSEELRDEAESKRQKIESEFEELHQFLIKEKQILLSRLEEEEKKILQRIRDSVTQLDTQIFSLTQLISEIGEKIEKSPQPATELLKDVKDAMSRCPEPEAVSVDLKMGSALNYIQQLKELITKLGDRWMEWWMECIKYAVDVTIDPETAHPILELSADRKSVSRGFIDRDLPDNPERFDTNWSVLGVEGFTSGRHYWEVEVEDGWRLGVCKDSVRRKGRGQWIHPSPQEGYWVLQLWYGEYSALTSPETSLSHRKRPQVLGIFLDYEAGKVSFYNADNKVLLFTFTDIFTEKLRPFFYTYNETPLRIRPVAAWE</sequence>
<evidence type="ECO:0000256" key="10">
    <source>
        <dbReference type="SAM" id="Coils"/>
    </source>
</evidence>
<dbReference type="GO" id="GO:0008270">
    <property type="term" value="F:zinc ion binding"/>
    <property type="evidence" value="ECO:0007669"/>
    <property type="project" value="UniProtKB-KW"/>
</dbReference>
<evidence type="ECO:0000256" key="6">
    <source>
        <dbReference type="ARBA" id="ARBA00022771"/>
    </source>
</evidence>
<organism evidence="13 14">
    <name type="scientific">Microcaecilia unicolor</name>
    <dbReference type="NCBI Taxonomy" id="1415580"/>
    <lineage>
        <taxon>Eukaryota</taxon>
        <taxon>Metazoa</taxon>
        <taxon>Chordata</taxon>
        <taxon>Craniata</taxon>
        <taxon>Vertebrata</taxon>
        <taxon>Euteleostomi</taxon>
        <taxon>Amphibia</taxon>
        <taxon>Gymnophiona</taxon>
        <taxon>Siphonopidae</taxon>
        <taxon>Microcaecilia</taxon>
    </lineage>
</organism>
<dbReference type="PROSITE" id="PS50089">
    <property type="entry name" value="ZF_RING_2"/>
    <property type="match status" value="1"/>
</dbReference>
<comment type="subcellular location">
    <subcellularLocation>
        <location evidence="1">Cytoplasm</location>
    </subcellularLocation>
</comment>
<keyword evidence="5" id="KW-0479">Metal-binding</keyword>
<dbReference type="InterPro" id="IPR003879">
    <property type="entry name" value="Butyrophylin_SPRY"/>
</dbReference>
<dbReference type="OrthoDB" id="1630758at2759"/>
<dbReference type="Pfam" id="PF00097">
    <property type="entry name" value="zf-C3HC4"/>
    <property type="match status" value="1"/>
</dbReference>
<dbReference type="KEGG" id="muo:115466389"/>
<dbReference type="InterPro" id="IPR013083">
    <property type="entry name" value="Znf_RING/FYVE/PHD"/>
</dbReference>
<evidence type="ECO:0000259" key="11">
    <source>
        <dbReference type="PROSITE" id="PS50089"/>
    </source>
</evidence>
<feature type="coiled-coil region" evidence="10">
    <location>
        <begin position="70"/>
        <end position="137"/>
    </location>
</feature>
<dbReference type="RefSeq" id="XP_030053440.1">
    <property type="nucleotide sequence ID" value="XM_030197580.1"/>
</dbReference>
<evidence type="ECO:0000256" key="7">
    <source>
        <dbReference type="ARBA" id="ARBA00022786"/>
    </source>
</evidence>
<dbReference type="InterPro" id="IPR018957">
    <property type="entry name" value="Znf_C3HC4_RING-type"/>
</dbReference>
<dbReference type="GO" id="GO:0016740">
    <property type="term" value="F:transferase activity"/>
    <property type="evidence" value="ECO:0007669"/>
    <property type="project" value="UniProtKB-KW"/>
</dbReference>
<dbReference type="InterPro" id="IPR006574">
    <property type="entry name" value="PRY"/>
</dbReference>
<keyword evidence="8" id="KW-0862">Zinc</keyword>
<evidence type="ECO:0000313" key="13">
    <source>
        <dbReference type="Proteomes" id="UP000515156"/>
    </source>
</evidence>
<evidence type="ECO:0000256" key="4">
    <source>
        <dbReference type="ARBA" id="ARBA00022679"/>
    </source>
</evidence>
<keyword evidence="6 9" id="KW-0863">Zinc-finger</keyword>
<evidence type="ECO:0000256" key="1">
    <source>
        <dbReference type="ARBA" id="ARBA00004496"/>
    </source>
</evidence>
<dbReference type="GO" id="GO:0005737">
    <property type="term" value="C:cytoplasm"/>
    <property type="evidence" value="ECO:0007669"/>
    <property type="project" value="UniProtKB-SubCell"/>
</dbReference>
<dbReference type="InterPro" id="IPR003877">
    <property type="entry name" value="SPRY_dom"/>
</dbReference>
<keyword evidence="13" id="KW-1185">Reference proteome</keyword>
<dbReference type="SMART" id="SM00184">
    <property type="entry name" value="RING"/>
    <property type="match status" value="1"/>
</dbReference>
<keyword evidence="3" id="KW-0963">Cytoplasm</keyword>
<evidence type="ECO:0000256" key="3">
    <source>
        <dbReference type="ARBA" id="ARBA00022490"/>
    </source>
</evidence>
<dbReference type="AlphaFoldDB" id="A0A6P7XRY2"/>